<proteinExistence type="inferred from homology"/>
<dbReference type="Pfam" id="PF05954">
    <property type="entry name" value="Phage_GPD"/>
    <property type="match status" value="1"/>
</dbReference>
<evidence type="ECO:0000259" key="2">
    <source>
        <dbReference type="Pfam" id="PF04717"/>
    </source>
</evidence>
<dbReference type="InterPro" id="IPR006533">
    <property type="entry name" value="T6SS_Vgr_RhsGE"/>
</dbReference>
<comment type="similarity">
    <text evidence="1">Belongs to the VgrG protein family.</text>
</comment>
<dbReference type="Pfam" id="PF04717">
    <property type="entry name" value="Phage_base_V"/>
    <property type="match status" value="1"/>
</dbReference>
<dbReference type="Pfam" id="PF13296">
    <property type="entry name" value="T6SS_Vgr"/>
    <property type="match status" value="1"/>
</dbReference>
<dbReference type="InterPro" id="IPR028244">
    <property type="entry name" value="T6SS_Rhs_Vgr_dom"/>
</dbReference>
<dbReference type="Gene3D" id="2.40.50.230">
    <property type="entry name" value="Gp5 N-terminal domain"/>
    <property type="match status" value="1"/>
</dbReference>
<dbReference type="SUPFAM" id="SSF69255">
    <property type="entry name" value="gp5 N-terminal domain-like"/>
    <property type="match status" value="1"/>
</dbReference>
<dbReference type="RefSeq" id="WP_342830249.1">
    <property type="nucleotide sequence ID" value="NZ_JBANDC010000011.1"/>
</dbReference>
<gene>
    <name evidence="5" type="primary">tssI</name>
    <name evidence="5" type="ORF">V8G57_16240</name>
</gene>
<sequence>MTQEFISSWHKGLGQHSRLLKLETLLGQDVLLPQRLVAEDRLGRGYEYTVDALSLDRNIPLKQLIAQPVTLWLQQADQRSYLPVHGYVQRARKLGCDGLLTTYQLTFRCWLHFLKYRKDSRIWQDRDATDILSEVFNRHPQGHGRYRFKLSRPPAARSYCTQYETDWHFAMRLMEEEGWYCYHEQQEDGKDHLLVITDSARSLPALDPAAVRFHRAGCRDEADKITEWSGERQLRSRKLETVTTDYKVPRQAKGTARRITPEHGNIPEQLEVYEYTGAYTYGQRAQGDLQAQNTVEGWESQAKRYFAWSAVRRMAVGSYFSFEGHADHAEGTDEQRQFIVIGLHWYVENNLPLSGTADDVPGSLREQLAAIKERASAGQAAANSGFCINRIEVQRRSLEYRSPREHHKPVMHTQTAVVTGPEGEEIFTDALNRVKVKFVWANGVASCWVRVSYPNAGNNYGGVYTPRINMEVIVTFLDGDADRPVITGRLYNGDQAPHWHTDGKLSGYKSKEHMGKGYNQLVMDDNTRQNRLQLYSTNTHAQLNLGYLVSQQGNTRQAFYGSGFALNTNAYGAVVAGQGLYLSTFGRPGATGSQLDVREAHQQLTTARRLTKTLSDAAAKVGAPALAAQDALEQFIDATQEQYAGQGQEQANRFRQPILLAASPAGIGLATPSSTHLHSGDHLTVSSGQDTNLAAGNNLAASVKQQISLFASQGDISHIAGRGKVAIEAHDNAISLVARKVIEMISAEDWLRFKAKKGISFNVGGTEYTIQPDGHRWFTPGVVEHHAISHGTFPPQSRSAAMPVLPKDVCLPCMFKAGRQATLIARLT</sequence>
<dbReference type="InterPro" id="IPR018769">
    <property type="entry name" value="VgrG2_DUF2345"/>
</dbReference>
<evidence type="ECO:0000259" key="4">
    <source>
        <dbReference type="Pfam" id="PF13296"/>
    </source>
</evidence>
<organism evidence="5 6">
    <name type="scientific">Collimonas rhizosphaerae</name>
    <dbReference type="NCBI Taxonomy" id="3126357"/>
    <lineage>
        <taxon>Bacteria</taxon>
        <taxon>Pseudomonadati</taxon>
        <taxon>Pseudomonadota</taxon>
        <taxon>Betaproteobacteria</taxon>
        <taxon>Burkholderiales</taxon>
        <taxon>Oxalobacteraceae</taxon>
        <taxon>Collimonas</taxon>
    </lineage>
</organism>
<dbReference type="Gene3D" id="2.30.110.50">
    <property type="match status" value="1"/>
</dbReference>
<comment type="caution">
    <text evidence="5">The sequence shown here is derived from an EMBL/GenBank/DDBJ whole genome shotgun (WGS) entry which is preliminary data.</text>
</comment>
<keyword evidence="6" id="KW-1185">Reference proteome</keyword>
<dbReference type="Gene3D" id="3.55.50.10">
    <property type="entry name" value="Baseplate protein-like domains"/>
    <property type="match status" value="1"/>
</dbReference>
<accession>A0ABU9PY56</accession>
<name>A0ABU9PY56_9BURK</name>
<reference evidence="5 6" key="1">
    <citation type="submission" date="2024-02" db="EMBL/GenBank/DDBJ databases">
        <title>Draft genome sequence of Collimonas sp. strain H4R21, an effective mineral-weathering bacterial strain isolated from the beech rhizosphere.</title>
        <authorList>
            <person name="Morin E."/>
            <person name="Uroz S."/>
            <person name="Leveau J.H.J."/>
            <person name="Kumar R."/>
            <person name="Rey M.W."/>
            <person name="Pham J."/>
        </authorList>
    </citation>
    <scope>NUCLEOTIDE SEQUENCE [LARGE SCALE GENOMIC DNA]</scope>
    <source>
        <strain evidence="5 6">H4R21</strain>
    </source>
</reference>
<evidence type="ECO:0000256" key="1">
    <source>
        <dbReference type="ARBA" id="ARBA00005558"/>
    </source>
</evidence>
<dbReference type="InterPro" id="IPR006531">
    <property type="entry name" value="Gp5/Vgr_OB"/>
</dbReference>
<evidence type="ECO:0000259" key="3">
    <source>
        <dbReference type="Pfam" id="PF10106"/>
    </source>
</evidence>
<dbReference type="InterPro" id="IPR017847">
    <property type="entry name" value="T6SS_RhsGE_Vgr_subset"/>
</dbReference>
<dbReference type="Pfam" id="PF10106">
    <property type="entry name" value="DUF2345"/>
    <property type="match status" value="1"/>
</dbReference>
<dbReference type="EMBL" id="JBANDC010000011">
    <property type="protein sequence ID" value="MEM4988944.1"/>
    <property type="molecule type" value="Genomic_DNA"/>
</dbReference>
<feature type="domain" description="Gp5/Type VI secretion system Vgr protein OB-fold" evidence="2">
    <location>
        <begin position="429"/>
        <end position="491"/>
    </location>
</feature>
<dbReference type="NCBIfam" id="TIGR03361">
    <property type="entry name" value="VI_Rhs_Vgr"/>
    <property type="match status" value="1"/>
</dbReference>
<dbReference type="Proteomes" id="UP001495910">
    <property type="component" value="Unassembled WGS sequence"/>
</dbReference>
<feature type="domain" description="Putative type VI secretion system Rhs element associated Vgr" evidence="4">
    <location>
        <begin position="511"/>
        <end position="618"/>
    </location>
</feature>
<dbReference type="Gene3D" id="4.10.220.110">
    <property type="match status" value="1"/>
</dbReference>
<dbReference type="SUPFAM" id="SSF69279">
    <property type="entry name" value="Phage tail proteins"/>
    <property type="match status" value="2"/>
</dbReference>
<dbReference type="InterPro" id="IPR037026">
    <property type="entry name" value="Vgr_OB-fold_dom_sf"/>
</dbReference>
<dbReference type="SUPFAM" id="SSF69349">
    <property type="entry name" value="Phage fibre proteins"/>
    <property type="match status" value="1"/>
</dbReference>
<protein>
    <submittedName>
        <fullName evidence="5">Type VI secretion system tip protein TssI/VgrG</fullName>
    </submittedName>
</protein>
<evidence type="ECO:0000313" key="5">
    <source>
        <dbReference type="EMBL" id="MEM4988944.1"/>
    </source>
</evidence>
<evidence type="ECO:0000313" key="6">
    <source>
        <dbReference type="Proteomes" id="UP001495910"/>
    </source>
</evidence>
<dbReference type="NCBIfam" id="TIGR01646">
    <property type="entry name" value="vgr_GE"/>
    <property type="match status" value="1"/>
</dbReference>
<feature type="domain" description="DUF2345" evidence="3">
    <location>
        <begin position="647"/>
        <end position="792"/>
    </location>
</feature>